<dbReference type="Proteomes" id="UP000236724">
    <property type="component" value="Unassembled WGS sequence"/>
</dbReference>
<dbReference type="InterPro" id="IPR013123">
    <property type="entry name" value="SpoU_subst-bd"/>
</dbReference>
<evidence type="ECO:0000256" key="6">
    <source>
        <dbReference type="HAMAP-Rule" id="MF_01887"/>
    </source>
</evidence>
<dbReference type="InterPro" id="IPR024915">
    <property type="entry name" value="23S_rRNA_MeTrfase_RlmB"/>
</dbReference>
<feature type="binding site" evidence="6">
    <location>
        <position position="234"/>
    </location>
    <ligand>
        <name>S-adenosyl-L-methionine</name>
        <dbReference type="ChEBI" id="CHEBI:59789"/>
    </ligand>
</feature>
<dbReference type="Pfam" id="PF08032">
    <property type="entry name" value="SpoU_sub_bind"/>
    <property type="match status" value="1"/>
</dbReference>
<dbReference type="Gene3D" id="3.30.1330.30">
    <property type="match status" value="1"/>
</dbReference>
<dbReference type="EMBL" id="FMSV02000546">
    <property type="protein sequence ID" value="SEH08246.1"/>
    <property type="molecule type" value="Genomic_DNA"/>
</dbReference>
<dbReference type="GO" id="GO:0070039">
    <property type="term" value="F:rRNA (guanosine-2'-O-)-methyltransferase activity"/>
    <property type="evidence" value="ECO:0007669"/>
    <property type="project" value="UniProtKB-UniRule"/>
</dbReference>
<evidence type="ECO:0000256" key="2">
    <source>
        <dbReference type="ARBA" id="ARBA00022552"/>
    </source>
</evidence>
<dbReference type="NCBIfam" id="TIGR00186">
    <property type="entry name" value="rRNA_methyl_3"/>
    <property type="match status" value="1"/>
</dbReference>
<gene>
    <name evidence="8" type="primary">rlmB_2</name>
    <name evidence="6" type="synonym">rlmB</name>
    <name evidence="8" type="ORF">MBHS_04137</name>
</gene>
<dbReference type="EC" id="2.1.1.185" evidence="6"/>
<name>A0A1H6FGG2_9GAMM</name>
<feature type="binding site" evidence="6">
    <location>
        <position position="225"/>
    </location>
    <ligand>
        <name>S-adenosyl-L-methionine</name>
        <dbReference type="ChEBI" id="CHEBI:59789"/>
    </ligand>
</feature>
<keyword evidence="1 6" id="KW-0963">Cytoplasm</keyword>
<dbReference type="AlphaFoldDB" id="A0A1H6FGG2"/>
<dbReference type="InterPro" id="IPR001537">
    <property type="entry name" value="SpoU_MeTrfase"/>
</dbReference>
<dbReference type="RefSeq" id="WP_103921809.1">
    <property type="nucleotide sequence ID" value="NZ_FMSV02000546.1"/>
</dbReference>
<dbReference type="OrthoDB" id="9785673at2"/>
<keyword evidence="9" id="KW-1185">Reference proteome</keyword>
<dbReference type="InterPro" id="IPR029026">
    <property type="entry name" value="tRNA_m1G_MTases_N"/>
</dbReference>
<dbReference type="Pfam" id="PF00588">
    <property type="entry name" value="SpoU_methylase"/>
    <property type="match status" value="1"/>
</dbReference>
<accession>A0A1H6FGG2</accession>
<dbReference type="CDD" id="cd18103">
    <property type="entry name" value="SpoU-like_RlmB"/>
    <property type="match status" value="1"/>
</dbReference>
<dbReference type="GO" id="GO:0003723">
    <property type="term" value="F:RNA binding"/>
    <property type="evidence" value="ECO:0007669"/>
    <property type="project" value="InterPro"/>
</dbReference>
<comment type="similarity">
    <text evidence="6">Belongs to the class IV-like SAM-binding methyltransferase superfamily. RNA methyltransferase TrmH family. RlmB subfamily.</text>
</comment>
<reference evidence="8 9" key="1">
    <citation type="submission" date="2016-10" db="EMBL/GenBank/DDBJ databases">
        <authorList>
            <person name="de Groot N.N."/>
        </authorList>
    </citation>
    <scope>NUCLEOTIDE SEQUENCE [LARGE SCALE GENOMIC DNA]</scope>
    <source>
        <strain evidence="8">MBHS1</strain>
    </source>
</reference>
<proteinExistence type="inferred from homology"/>
<dbReference type="PANTHER" id="PTHR46429">
    <property type="entry name" value="23S RRNA (GUANOSINE-2'-O-)-METHYLTRANSFERASE RLMB"/>
    <property type="match status" value="1"/>
</dbReference>
<dbReference type="InterPro" id="IPR004441">
    <property type="entry name" value="rRNA_MeTrfase_TrmH"/>
</dbReference>
<evidence type="ECO:0000256" key="1">
    <source>
        <dbReference type="ARBA" id="ARBA00022490"/>
    </source>
</evidence>
<comment type="function">
    <text evidence="6">Specifically methylates the ribose of guanosine 2251 in 23S rRNA.</text>
</comment>
<dbReference type="SUPFAM" id="SSF55315">
    <property type="entry name" value="L30e-like"/>
    <property type="match status" value="1"/>
</dbReference>
<dbReference type="FunFam" id="3.40.1280.10:FF:000008">
    <property type="entry name" value="Group 3 RNA methyltransferase TrmH"/>
    <property type="match status" value="1"/>
</dbReference>
<feature type="binding site" evidence="6">
    <location>
        <position position="205"/>
    </location>
    <ligand>
        <name>S-adenosyl-L-methionine</name>
        <dbReference type="ChEBI" id="CHEBI:59789"/>
    </ligand>
</feature>
<dbReference type="HAMAP" id="MF_01887">
    <property type="entry name" value="23SrRNA_methyltr_B"/>
    <property type="match status" value="1"/>
</dbReference>
<evidence type="ECO:0000259" key="7">
    <source>
        <dbReference type="SMART" id="SM00967"/>
    </source>
</evidence>
<dbReference type="InterPro" id="IPR029028">
    <property type="entry name" value="Alpha/beta_knot_MTases"/>
</dbReference>
<evidence type="ECO:0000256" key="4">
    <source>
        <dbReference type="ARBA" id="ARBA00022679"/>
    </source>
</evidence>
<dbReference type="Gene3D" id="3.40.1280.10">
    <property type="match status" value="1"/>
</dbReference>
<comment type="catalytic activity">
    <reaction evidence="6">
        <text>guanosine(2251) in 23S rRNA + S-adenosyl-L-methionine = 2'-O-methylguanosine(2251) in 23S rRNA + S-adenosyl-L-homocysteine + H(+)</text>
        <dbReference type="Rhea" id="RHEA:24140"/>
        <dbReference type="Rhea" id="RHEA-COMP:10239"/>
        <dbReference type="Rhea" id="RHEA-COMP:10241"/>
        <dbReference type="ChEBI" id="CHEBI:15378"/>
        <dbReference type="ChEBI" id="CHEBI:57856"/>
        <dbReference type="ChEBI" id="CHEBI:59789"/>
        <dbReference type="ChEBI" id="CHEBI:74269"/>
        <dbReference type="ChEBI" id="CHEBI:74445"/>
        <dbReference type="EC" id="2.1.1.185"/>
    </reaction>
</comment>
<keyword evidence="4 6" id="KW-0808">Transferase</keyword>
<sequence>MSGKHPQKNIEYLFGLHSSLSVLQKNPLRILEVYLQQGRSDPKLDKILAEIQHNGLPTQWVARKTLDKLAEQGNHQGIVLRCKAEAEKDEFWLLEQLEQQEQVPLLLVLDGVQDPHNLGACLRSADAAGVNAVIIPKDRAVGMNATVRKVASGGAENVPLITVTNLARTLRNLQEQGIWLVGLAGEAQATLYATDLTGPMALVMGAEEKGLRRLTRDTCDQLVKIPMLGQVESLNVSAASSVCLFEVLRQRQFSK</sequence>
<dbReference type="PANTHER" id="PTHR46429:SF1">
    <property type="entry name" value="23S RRNA (GUANOSINE-2'-O-)-METHYLTRANSFERASE RLMB"/>
    <property type="match status" value="1"/>
</dbReference>
<dbReference type="SMART" id="SM00967">
    <property type="entry name" value="SpoU_sub_bind"/>
    <property type="match status" value="1"/>
</dbReference>
<keyword evidence="2 6" id="KW-0698">rRNA processing</keyword>
<keyword evidence="3 6" id="KW-0489">Methyltransferase</keyword>
<protein>
    <recommendedName>
        <fullName evidence="6">23S rRNA (guanosine-2'-O-)-methyltransferase RlmB</fullName>
        <ecNumber evidence="6">2.1.1.185</ecNumber>
    </recommendedName>
    <alternativeName>
        <fullName evidence="6">23S rRNA (guanosine2251 2'-O)-methyltransferase</fullName>
    </alternativeName>
    <alternativeName>
        <fullName evidence="6">23S rRNA Gm2251 2'-O-methyltransferase</fullName>
    </alternativeName>
</protein>
<dbReference type="SUPFAM" id="SSF75217">
    <property type="entry name" value="alpha/beta knot"/>
    <property type="match status" value="1"/>
</dbReference>
<feature type="domain" description="RNA 2-O ribose methyltransferase substrate binding" evidence="7">
    <location>
        <begin position="12"/>
        <end position="88"/>
    </location>
</feature>
<evidence type="ECO:0000256" key="3">
    <source>
        <dbReference type="ARBA" id="ARBA00022603"/>
    </source>
</evidence>
<evidence type="ECO:0000313" key="8">
    <source>
        <dbReference type="EMBL" id="SEH08246.1"/>
    </source>
</evidence>
<organism evidence="8 9">
    <name type="scientific">Candidatus Venteria ishoeyi</name>
    <dbReference type="NCBI Taxonomy" id="1899563"/>
    <lineage>
        <taxon>Bacteria</taxon>
        <taxon>Pseudomonadati</taxon>
        <taxon>Pseudomonadota</taxon>
        <taxon>Gammaproteobacteria</taxon>
        <taxon>Thiotrichales</taxon>
        <taxon>Thiotrichaceae</taxon>
        <taxon>Venteria</taxon>
    </lineage>
</organism>
<evidence type="ECO:0000313" key="9">
    <source>
        <dbReference type="Proteomes" id="UP000236724"/>
    </source>
</evidence>
<keyword evidence="5 6" id="KW-0949">S-adenosyl-L-methionine</keyword>
<dbReference type="InterPro" id="IPR029064">
    <property type="entry name" value="Ribosomal_eL30-like_sf"/>
</dbReference>
<comment type="subcellular location">
    <subcellularLocation>
        <location evidence="6">Cytoplasm</location>
    </subcellularLocation>
</comment>
<dbReference type="GO" id="GO:0005829">
    <property type="term" value="C:cytosol"/>
    <property type="evidence" value="ECO:0007669"/>
    <property type="project" value="TreeGrafter"/>
</dbReference>
<evidence type="ECO:0000256" key="5">
    <source>
        <dbReference type="ARBA" id="ARBA00022691"/>
    </source>
</evidence>